<evidence type="ECO:0000256" key="1">
    <source>
        <dbReference type="SAM" id="Phobius"/>
    </source>
</evidence>
<dbReference type="InterPro" id="IPR002656">
    <property type="entry name" value="Acyl_transf_3_dom"/>
</dbReference>
<dbReference type="GO" id="GO:0016747">
    <property type="term" value="F:acyltransferase activity, transferring groups other than amino-acyl groups"/>
    <property type="evidence" value="ECO:0007669"/>
    <property type="project" value="InterPro"/>
</dbReference>
<feature type="transmembrane region" description="Helical" evidence="1">
    <location>
        <begin position="289"/>
        <end position="310"/>
    </location>
</feature>
<keyword evidence="4" id="KW-1185">Reference proteome</keyword>
<feature type="transmembrane region" description="Helical" evidence="1">
    <location>
        <begin position="212"/>
        <end position="230"/>
    </location>
</feature>
<proteinExistence type="predicted"/>
<dbReference type="Pfam" id="PF01757">
    <property type="entry name" value="Acyl_transf_3"/>
    <property type="match status" value="1"/>
</dbReference>
<keyword evidence="1" id="KW-1133">Transmembrane helix</keyword>
<dbReference type="GO" id="GO:0016020">
    <property type="term" value="C:membrane"/>
    <property type="evidence" value="ECO:0007669"/>
    <property type="project" value="TreeGrafter"/>
</dbReference>
<feature type="transmembrane region" description="Helical" evidence="1">
    <location>
        <begin position="165"/>
        <end position="185"/>
    </location>
</feature>
<feature type="transmembrane region" description="Helical" evidence="1">
    <location>
        <begin position="236"/>
        <end position="254"/>
    </location>
</feature>
<comment type="caution">
    <text evidence="3">The sequence shown here is derived from an EMBL/GenBank/DDBJ whole genome shotgun (WGS) entry which is preliminary data.</text>
</comment>
<keyword evidence="1" id="KW-0472">Membrane</keyword>
<keyword evidence="3" id="KW-0808">Transferase</keyword>
<name>A0A6I2UGF7_9FIRM</name>
<reference evidence="3 4" key="1">
    <citation type="submission" date="2019-08" db="EMBL/GenBank/DDBJ databases">
        <title>In-depth cultivation of the pig gut microbiome towards novel bacterial diversity and tailored functional studies.</title>
        <authorList>
            <person name="Wylensek D."/>
            <person name="Hitch T.C.A."/>
            <person name="Clavel T."/>
        </authorList>
    </citation>
    <scope>NUCLEOTIDE SEQUENCE [LARGE SCALE GENOMIC DNA]</scope>
    <source>
        <strain evidence="3 4">WCA-693-APC-5D-A</strain>
    </source>
</reference>
<keyword evidence="3" id="KW-0012">Acyltransferase</keyword>
<dbReference type="Proteomes" id="UP000433181">
    <property type="component" value="Unassembled WGS sequence"/>
</dbReference>
<feature type="transmembrane region" description="Helical" evidence="1">
    <location>
        <begin position="35"/>
        <end position="54"/>
    </location>
</feature>
<dbReference type="PANTHER" id="PTHR23028:SF53">
    <property type="entry name" value="ACYL_TRANSF_3 DOMAIN-CONTAINING PROTEIN"/>
    <property type="match status" value="1"/>
</dbReference>
<evidence type="ECO:0000259" key="2">
    <source>
        <dbReference type="Pfam" id="PF01757"/>
    </source>
</evidence>
<dbReference type="GO" id="GO:0009103">
    <property type="term" value="P:lipopolysaccharide biosynthetic process"/>
    <property type="evidence" value="ECO:0007669"/>
    <property type="project" value="TreeGrafter"/>
</dbReference>
<organism evidence="3 4">
    <name type="scientific">Anaerovibrio slackiae</name>
    <dbReference type="NCBI Taxonomy" id="2652309"/>
    <lineage>
        <taxon>Bacteria</taxon>
        <taxon>Bacillati</taxon>
        <taxon>Bacillota</taxon>
        <taxon>Negativicutes</taxon>
        <taxon>Selenomonadales</taxon>
        <taxon>Selenomonadaceae</taxon>
        <taxon>Anaerovibrio</taxon>
    </lineage>
</organism>
<feature type="transmembrane region" description="Helical" evidence="1">
    <location>
        <begin position="137"/>
        <end position="158"/>
    </location>
</feature>
<sequence>MASMVIYGHAPCFIDATGRSDFIARILHFTYSGNLAVITFFLISGLLVSNSLFSKKNWKVYLVSRLFRLLPGLIFLSICTFFICMYFTGNSFADYIQNSASYVFNNAKLDIQYEIHNVSFLRENHPLDGKYANSINGSLWTIPLEFKMYLLILGIWFISRNIKNAVIIPVCLCVGIFYPLVSQSVLGGNETLYMIPAFFLGSLLSYYKERICLNIFFPVSLIMIAKSIQYEGISNLCMMLGVALLFVWLAGCGIVRKYRLPHDISYGVYLWGWLVEQLVGYFMPWLHYWGFIAVSLLCTFFIAYISCVFVEEPSQKLCKKICSYMGKYY</sequence>
<feature type="domain" description="Acyltransferase 3" evidence="2">
    <location>
        <begin position="4"/>
        <end position="304"/>
    </location>
</feature>
<keyword evidence="1" id="KW-0812">Transmembrane</keyword>
<accession>A0A6I2UGF7</accession>
<feature type="transmembrane region" description="Helical" evidence="1">
    <location>
        <begin position="66"/>
        <end position="88"/>
    </location>
</feature>
<dbReference type="AlphaFoldDB" id="A0A6I2UGF7"/>
<gene>
    <name evidence="3" type="ORF">FYJ84_03730</name>
</gene>
<dbReference type="InterPro" id="IPR050879">
    <property type="entry name" value="Acyltransferase_3"/>
</dbReference>
<dbReference type="EMBL" id="VUNR01000005">
    <property type="protein sequence ID" value="MSU08102.1"/>
    <property type="molecule type" value="Genomic_DNA"/>
</dbReference>
<evidence type="ECO:0000313" key="4">
    <source>
        <dbReference type="Proteomes" id="UP000433181"/>
    </source>
</evidence>
<evidence type="ECO:0000313" key="3">
    <source>
        <dbReference type="EMBL" id="MSU08102.1"/>
    </source>
</evidence>
<protein>
    <submittedName>
        <fullName evidence="3">Acyltransferase</fullName>
    </submittedName>
</protein>
<dbReference type="PANTHER" id="PTHR23028">
    <property type="entry name" value="ACETYLTRANSFERASE"/>
    <property type="match status" value="1"/>
</dbReference>